<dbReference type="Proteomes" id="UP000242847">
    <property type="component" value="Unassembled WGS sequence"/>
</dbReference>
<dbReference type="EMBL" id="MUBC01000035">
    <property type="protein sequence ID" value="ONM43152.1"/>
    <property type="molecule type" value="Genomic_DNA"/>
</dbReference>
<name>A0A1S8DEU4_9GAMM</name>
<gene>
    <name evidence="2" type="ORF">BXT89_14470</name>
</gene>
<keyword evidence="1" id="KW-0732">Signal</keyword>
<proteinExistence type="predicted"/>
<dbReference type="STRING" id="254161.SAMN05216256_101116"/>
<dbReference type="RefSeq" id="WP_083728389.1">
    <property type="nucleotide sequence ID" value="NZ_FOUD01000001.1"/>
</dbReference>
<evidence type="ECO:0000256" key="1">
    <source>
        <dbReference type="SAM" id="SignalP"/>
    </source>
</evidence>
<evidence type="ECO:0000313" key="2">
    <source>
        <dbReference type="EMBL" id="ONM43152.1"/>
    </source>
</evidence>
<feature type="chain" id="PRO_5010568301" description="DUF2190 domain-containing protein" evidence="1">
    <location>
        <begin position="31"/>
        <end position="131"/>
    </location>
</feature>
<evidence type="ECO:0008006" key="4">
    <source>
        <dbReference type="Google" id="ProtNLM"/>
    </source>
</evidence>
<feature type="signal peptide" evidence="1">
    <location>
        <begin position="1"/>
        <end position="30"/>
    </location>
</feature>
<dbReference type="OrthoDB" id="6972813at2"/>
<comment type="caution">
    <text evidence="2">The sequence shown here is derived from an EMBL/GenBank/DDBJ whole genome shotgun (WGS) entry which is preliminary data.</text>
</comment>
<keyword evidence="3" id="KW-1185">Reference proteome</keyword>
<accession>A0A1S8DEU4</accession>
<sequence length="131" mass="13449">MIQKNYNRQGLAMAHIAIALSAFSDGAVQAAIELPAGAIVVGGSALVTTAFDAETTATLKVGDADDDDRYSGTPLDVSAAGSKPLVPTGYVMPEKGDVIVTYASTGAAATEGELLLVIEYIEANKSEWTQG</sequence>
<organism evidence="2 3">
    <name type="scientific">Halopseudomonas pachastrellae</name>
    <dbReference type="NCBI Taxonomy" id="254161"/>
    <lineage>
        <taxon>Bacteria</taxon>
        <taxon>Pseudomonadati</taxon>
        <taxon>Pseudomonadota</taxon>
        <taxon>Gammaproteobacteria</taxon>
        <taxon>Pseudomonadales</taxon>
        <taxon>Pseudomonadaceae</taxon>
        <taxon>Halopseudomonas</taxon>
    </lineage>
</organism>
<protein>
    <recommendedName>
        <fullName evidence="4">DUF2190 domain-containing protein</fullName>
    </recommendedName>
</protein>
<dbReference type="AlphaFoldDB" id="A0A1S8DEU4"/>
<reference evidence="2 3" key="1">
    <citation type="submission" date="2017-01" db="EMBL/GenBank/DDBJ databases">
        <title>Draft genome sequence of Pseudomonas pachastrellae type strain CCUG 46540T from a deep sea.</title>
        <authorList>
            <person name="Gomila M."/>
            <person name="Mulet M."/>
            <person name="Lalucat J."/>
            <person name="Garcia-Valdes E."/>
        </authorList>
    </citation>
    <scope>NUCLEOTIDE SEQUENCE [LARGE SCALE GENOMIC DNA]</scope>
    <source>
        <strain evidence="2 3">CCUG 46540</strain>
    </source>
</reference>
<evidence type="ECO:0000313" key="3">
    <source>
        <dbReference type="Proteomes" id="UP000242847"/>
    </source>
</evidence>